<name>E6W4S3_DESIS</name>
<gene>
    <name evidence="3" type="ordered locus">Selin_0042</name>
</gene>
<dbReference type="EMBL" id="CP002432">
    <property type="protein sequence ID" value="ADU64801.1"/>
    <property type="molecule type" value="Genomic_DNA"/>
</dbReference>
<evidence type="ECO:0000256" key="2">
    <source>
        <dbReference type="SAM" id="Phobius"/>
    </source>
</evidence>
<organism evidence="3 4">
    <name type="scientific">Desulfurispirillum indicum (strain ATCC BAA-1389 / DSM 22839 / S5)</name>
    <dbReference type="NCBI Taxonomy" id="653733"/>
    <lineage>
        <taxon>Bacteria</taxon>
        <taxon>Pseudomonadati</taxon>
        <taxon>Chrysiogenota</taxon>
        <taxon>Chrysiogenia</taxon>
        <taxon>Chrysiogenales</taxon>
        <taxon>Chrysiogenaceae</taxon>
        <taxon>Desulfurispirillum</taxon>
    </lineage>
</organism>
<dbReference type="KEGG" id="din:Selin_0042"/>
<feature type="region of interest" description="Disordered" evidence="1">
    <location>
        <begin position="59"/>
        <end position="78"/>
    </location>
</feature>
<dbReference type="InterPro" id="IPR021682">
    <property type="entry name" value="DUF2933"/>
</dbReference>
<feature type="transmembrane region" description="Helical" evidence="2">
    <location>
        <begin position="38"/>
        <end position="55"/>
    </location>
</feature>
<evidence type="ECO:0008006" key="5">
    <source>
        <dbReference type="Google" id="ProtNLM"/>
    </source>
</evidence>
<dbReference type="RefSeq" id="WP_013504690.1">
    <property type="nucleotide sequence ID" value="NC_014836.1"/>
</dbReference>
<dbReference type="InParanoid" id="E6W4S3"/>
<evidence type="ECO:0000256" key="1">
    <source>
        <dbReference type="SAM" id="MobiDB-lite"/>
    </source>
</evidence>
<evidence type="ECO:0000313" key="3">
    <source>
        <dbReference type="EMBL" id="ADU64801.1"/>
    </source>
</evidence>
<proteinExistence type="predicted"/>
<dbReference type="Pfam" id="PF11666">
    <property type="entry name" value="DUF2933"/>
    <property type="match status" value="1"/>
</dbReference>
<feature type="compositionally biased region" description="Basic and acidic residues" evidence="1">
    <location>
        <begin position="62"/>
        <end position="78"/>
    </location>
</feature>
<keyword evidence="2" id="KW-0472">Membrane</keyword>
<feature type="transmembrane region" description="Helical" evidence="2">
    <location>
        <begin position="12"/>
        <end position="32"/>
    </location>
</feature>
<dbReference type="AlphaFoldDB" id="E6W4S3"/>
<dbReference type="Proteomes" id="UP000002572">
    <property type="component" value="Chromosome"/>
</dbReference>
<dbReference type="HOGENOM" id="CLU_2616240_0_0_0"/>
<sequence>MKRSIFCGRKIFTIAMLLAAALVMVLLLSGTISLEDGRWIWLVPIVLCLGMHLLMHRGHGKHREDDDHEHSNRNKPFD</sequence>
<protein>
    <recommendedName>
        <fullName evidence="5">DUF2933 domain-containing protein</fullName>
    </recommendedName>
</protein>
<accession>E6W4S3</accession>
<dbReference type="STRING" id="653733.Selin_0042"/>
<keyword evidence="2" id="KW-0812">Transmembrane</keyword>
<keyword evidence="2" id="KW-1133">Transmembrane helix</keyword>
<reference evidence="3 4" key="1">
    <citation type="submission" date="2010-12" db="EMBL/GenBank/DDBJ databases">
        <title>Complete sequence of Desulfurispirillum indicum S5.</title>
        <authorList>
            <consortium name="US DOE Joint Genome Institute"/>
            <person name="Lucas S."/>
            <person name="Copeland A."/>
            <person name="Lapidus A."/>
            <person name="Cheng J.-F."/>
            <person name="Goodwin L."/>
            <person name="Pitluck S."/>
            <person name="Chertkov O."/>
            <person name="Held B."/>
            <person name="Detter J.C."/>
            <person name="Han C."/>
            <person name="Tapia R."/>
            <person name="Land M."/>
            <person name="Hauser L."/>
            <person name="Kyrpides N."/>
            <person name="Ivanova N."/>
            <person name="Mikhailova N."/>
            <person name="Haggblom M."/>
            <person name="Rauschenbach I."/>
            <person name="Bini E."/>
            <person name="Woyke T."/>
        </authorList>
    </citation>
    <scope>NUCLEOTIDE SEQUENCE [LARGE SCALE GENOMIC DNA]</scope>
    <source>
        <strain evidence="4">ATCC BAA-1389 / DSM 22839 / S5</strain>
    </source>
</reference>
<dbReference type="OrthoDB" id="7850212at2"/>
<evidence type="ECO:0000313" key="4">
    <source>
        <dbReference type="Proteomes" id="UP000002572"/>
    </source>
</evidence>
<keyword evidence="4" id="KW-1185">Reference proteome</keyword>